<dbReference type="EMBL" id="MIGC01004948">
    <property type="protein sequence ID" value="PHJ17464.1"/>
    <property type="molecule type" value="Genomic_DNA"/>
</dbReference>
<protein>
    <submittedName>
        <fullName evidence="2">Uncharacterized protein</fullName>
    </submittedName>
</protein>
<sequence length="435" mass="48632">MSPSYLIFSSSSLPHEERSTMADAIARIEGSSSISSPRRASSSSPPYLYKKDIHAAPPSFSSSCREKHLPVNASSSTSSSSSFSGAPHTSKTPLSEREASRQEKGFFMSSHAEGTSNISHIHDRMKEEERKKEIGSLEKKNCCTSDFLKIKKIPSLYPSLFYSSVLRLQCLLRRLKHQIILDDGDGRWHLSTSSHRSLPGGIIAAGGGGGEQGMTSCSPPPSPLSPPLELRRTKSPKYQAAGGNMILQILAQAAGSGYEDRERQRREEEKEREKKRKKLMMAAKRKKKKGPKEDRGHDPHDSTKRERNEEEREKDEERSSTKEKMDHEKEKEEEEEEEEERRLSSSSSGSASSSLSGLLELNLLAEFLEELAGALDLREKCLQEKKSLTKQRLGEQEEEEEEESGEGGEEHQPSDSLSLFTICSDSKLFEKNEEL</sequence>
<feature type="compositionally biased region" description="Basic and acidic residues" evidence="1">
    <location>
        <begin position="94"/>
        <end position="104"/>
    </location>
</feature>
<dbReference type="VEuPathDB" id="ToxoDB:CSUI_008714"/>
<dbReference type="RefSeq" id="XP_067919185.1">
    <property type="nucleotide sequence ID" value="XM_068068839.1"/>
</dbReference>
<feature type="region of interest" description="Disordered" evidence="1">
    <location>
        <begin position="206"/>
        <end position="230"/>
    </location>
</feature>
<feature type="region of interest" description="Disordered" evidence="1">
    <location>
        <begin position="1"/>
        <end position="133"/>
    </location>
</feature>
<feature type="compositionally biased region" description="Low complexity" evidence="1">
    <location>
        <begin position="1"/>
        <end position="13"/>
    </location>
</feature>
<keyword evidence="3" id="KW-1185">Reference proteome</keyword>
<reference evidence="2 3" key="1">
    <citation type="journal article" date="2017" name="Int. J. Parasitol.">
        <title>The genome of the protozoan parasite Cystoisospora suis and a reverse vaccinology approach to identify vaccine candidates.</title>
        <authorList>
            <person name="Palmieri N."/>
            <person name="Shrestha A."/>
            <person name="Ruttkowski B."/>
            <person name="Beck T."/>
            <person name="Vogl C."/>
            <person name="Tomley F."/>
            <person name="Blake D.P."/>
            <person name="Joachim A."/>
        </authorList>
    </citation>
    <scope>NUCLEOTIDE SEQUENCE [LARGE SCALE GENOMIC DNA]</scope>
    <source>
        <strain evidence="2 3">Wien I</strain>
    </source>
</reference>
<comment type="caution">
    <text evidence="2">The sequence shown here is derived from an EMBL/GenBank/DDBJ whole genome shotgun (WGS) entry which is preliminary data.</text>
</comment>
<feature type="compositionally biased region" description="Low complexity" evidence="1">
    <location>
        <begin position="344"/>
        <end position="355"/>
    </location>
</feature>
<feature type="region of interest" description="Disordered" evidence="1">
    <location>
        <begin position="387"/>
        <end position="419"/>
    </location>
</feature>
<feature type="non-terminal residue" evidence="2">
    <location>
        <position position="435"/>
    </location>
</feature>
<feature type="region of interest" description="Disordered" evidence="1">
    <location>
        <begin position="254"/>
        <end position="355"/>
    </location>
</feature>
<feature type="compositionally biased region" description="Basic and acidic residues" evidence="1">
    <location>
        <begin position="120"/>
        <end position="133"/>
    </location>
</feature>
<accession>A0A2C6KLZ0</accession>
<organism evidence="2 3">
    <name type="scientific">Cystoisospora suis</name>
    <dbReference type="NCBI Taxonomy" id="483139"/>
    <lineage>
        <taxon>Eukaryota</taxon>
        <taxon>Sar</taxon>
        <taxon>Alveolata</taxon>
        <taxon>Apicomplexa</taxon>
        <taxon>Conoidasida</taxon>
        <taxon>Coccidia</taxon>
        <taxon>Eucoccidiorida</taxon>
        <taxon>Eimeriorina</taxon>
        <taxon>Sarcocystidae</taxon>
        <taxon>Cystoisospora</taxon>
    </lineage>
</organism>
<evidence type="ECO:0000256" key="1">
    <source>
        <dbReference type="SAM" id="MobiDB-lite"/>
    </source>
</evidence>
<feature type="compositionally biased region" description="Acidic residues" evidence="1">
    <location>
        <begin position="396"/>
        <end position="407"/>
    </location>
</feature>
<feature type="compositionally biased region" description="Basic residues" evidence="1">
    <location>
        <begin position="273"/>
        <end position="290"/>
    </location>
</feature>
<feature type="compositionally biased region" description="Basic and acidic residues" evidence="1">
    <location>
        <begin position="258"/>
        <end position="272"/>
    </location>
</feature>
<evidence type="ECO:0000313" key="2">
    <source>
        <dbReference type="EMBL" id="PHJ17464.1"/>
    </source>
</evidence>
<gene>
    <name evidence="2" type="ORF">CSUI_008714</name>
</gene>
<evidence type="ECO:0000313" key="3">
    <source>
        <dbReference type="Proteomes" id="UP000221165"/>
    </source>
</evidence>
<feature type="compositionally biased region" description="Low complexity" evidence="1">
    <location>
        <begin position="74"/>
        <end position="84"/>
    </location>
</feature>
<name>A0A2C6KLZ0_9APIC</name>
<dbReference type="AlphaFoldDB" id="A0A2C6KLZ0"/>
<feature type="compositionally biased region" description="Basic and acidic residues" evidence="1">
    <location>
        <begin position="291"/>
        <end position="330"/>
    </location>
</feature>
<feature type="compositionally biased region" description="Low complexity" evidence="1">
    <location>
        <begin position="24"/>
        <end position="46"/>
    </location>
</feature>
<dbReference type="Proteomes" id="UP000221165">
    <property type="component" value="Unassembled WGS sequence"/>
</dbReference>
<dbReference type="GeneID" id="94432050"/>
<proteinExistence type="predicted"/>